<reference evidence="2" key="1">
    <citation type="submission" date="2017-10" db="EMBL/GenBank/DDBJ databases">
        <authorList>
            <person name="Armitage A.D."/>
            <person name="Barbara D.J."/>
            <person name="Woodhall J.W."/>
            <person name="Sreenivasaprasad S."/>
            <person name="Lane C.R."/>
            <person name="Clarkson J.P."/>
            <person name="Harrison R.J."/>
        </authorList>
    </citation>
    <scope>NUCLEOTIDE SEQUENCE</scope>
    <source>
        <strain evidence="2">FERA 635</strain>
    </source>
</reference>
<protein>
    <submittedName>
        <fullName evidence="1">Uncharacterized protein</fullName>
    </submittedName>
</protein>
<accession>A0A4Q4MQB0</accession>
<evidence type="ECO:0000313" key="3">
    <source>
        <dbReference type="Proteomes" id="UP000292402"/>
    </source>
</evidence>
<organism evidence="1 3">
    <name type="scientific">Alternaria tenuissima</name>
    <dbReference type="NCBI Taxonomy" id="119927"/>
    <lineage>
        <taxon>Eukaryota</taxon>
        <taxon>Fungi</taxon>
        <taxon>Dikarya</taxon>
        <taxon>Ascomycota</taxon>
        <taxon>Pezizomycotina</taxon>
        <taxon>Dothideomycetes</taxon>
        <taxon>Pleosporomycetidae</taxon>
        <taxon>Pleosporales</taxon>
        <taxon>Pleosporineae</taxon>
        <taxon>Pleosporaceae</taxon>
        <taxon>Alternaria</taxon>
        <taxon>Alternaria sect. Alternaria</taxon>
        <taxon>Alternaria alternata complex</taxon>
    </lineage>
</organism>
<comment type="caution">
    <text evidence="1">The sequence shown here is derived from an EMBL/GenBank/DDBJ whole genome shotgun (WGS) entry which is preliminary data.</text>
</comment>
<evidence type="ECO:0000313" key="4">
    <source>
        <dbReference type="Proteomes" id="UP000293195"/>
    </source>
</evidence>
<reference evidence="1" key="3">
    <citation type="journal article" date="2019" name="J. ISSAAS">
        <title>Genomics, evolutionary history and diagnostics of the Alternaria alternata species group including apple and Asian pear pathotypes.</title>
        <authorList>
            <person name="Armitage A.D."/>
            <person name="Cockerton H.M."/>
            <person name="Sreenivasaprasad S."/>
            <person name="Woodhall J."/>
            <person name="Lane C."/>
            <person name="Harrison R.J."/>
            <person name="Clarkson J.P."/>
        </authorList>
    </citation>
    <scope>NUCLEOTIDE SEQUENCE</scope>
    <source>
        <strain evidence="1">FERA 1082</strain>
    </source>
</reference>
<evidence type="ECO:0000313" key="2">
    <source>
        <dbReference type="EMBL" id="RYN82565.1"/>
    </source>
</evidence>
<dbReference type="EMBL" id="PDXF01000243">
    <property type="protein sequence ID" value="RYN82565.1"/>
    <property type="molecule type" value="Genomic_DNA"/>
</dbReference>
<dbReference type="Gene3D" id="3.80.10.10">
    <property type="entry name" value="Ribonuclease Inhibitor"/>
    <property type="match status" value="1"/>
</dbReference>
<sequence length="650" mass="74656">MESCLEKLRPELLQMIVEYVDALEPARQSLYAFACVSKFFKENTKFARRSIARVRVTDNPAQLQDNVSQLIEHLGENRTCVRMLEVLPPPSQSSARRIPGPEEVADRLVEEHITTESNTTIPQEDHWKPIVDLLERNFVGTNGTGLLKDFVWGCSQAMPTSVIHALHNSQSRCRLHAHTFSLKSLYSEDPSNATPLQLETEAERLLADSPCLHSLMGPIYQRRLDHEPSRRLCAMNLCELLSTHNLHIRHIHLLDGHDLLNTCQRPWLEFCTPKGTDPRTKLDIHTEAHLLTLHAPDGFYPFARPNGILLDLSTLVSLTLYGTYSGDNLAYWFKRLPIGEKGALSALQELALQPDNQIYNYDSQRWDWNIATLLRGLRSLQRLRLFGAGKESFDVIPEHLGTHLRVLYLLHQPLSFSDVDNLSQSCQQVHDLRLGMHRTLGDSNEVKQYEFLGRMARLKKLSLDLHSVKDPVYKKPTTIRWALLSVAFDEEFAISVFEKIQSRSAQGESALVELVVRLANVDDTLTCIEKDKKRCKFYIGDLGDALIAIAQSWKIRYNPHETLSNRIRATKLKRESWSSRADAFFQRSWGWNRQPKTAWPAAEWERVWCEIWPMQDDTSHPYYSSLPLITKDRERRANMLGKKLQAVIDE</sequence>
<dbReference type="InterPro" id="IPR032675">
    <property type="entry name" value="LRR_dom_sf"/>
</dbReference>
<gene>
    <name evidence="1" type="ORF">AA0114_g3390</name>
    <name evidence="2" type="ORF">AA0119_g13413</name>
</gene>
<reference evidence="2 3" key="2">
    <citation type="journal article" date="2019" name="bioRxiv">
        <title>Genomics, evolutionary history and diagnostics of the Alternaria alternata species group including apple and Asian pear pathotypes.</title>
        <authorList>
            <person name="Armitage A.D."/>
            <person name="Cockerton H.M."/>
            <person name="Sreenivasaprasad S."/>
            <person name="Woodhall J.W."/>
            <person name="Lane C.R."/>
            <person name="Harrison R.J."/>
            <person name="Clarkson J.P."/>
        </authorList>
    </citation>
    <scope>NUCLEOTIDE SEQUENCE [LARGE SCALE GENOMIC DNA]</scope>
    <source>
        <strain evidence="3">FERA 1082</strain>
        <strain evidence="2">FERA 635</strain>
    </source>
</reference>
<name>A0A4Q4MQB0_9PLEO</name>
<keyword evidence="4" id="KW-1185">Reference proteome</keyword>
<proteinExistence type="predicted"/>
<dbReference type="Proteomes" id="UP000293195">
    <property type="component" value="Unassembled WGS sequence"/>
</dbReference>
<dbReference type="AlphaFoldDB" id="A0A4Q4MQB0"/>
<evidence type="ECO:0000313" key="1">
    <source>
        <dbReference type="EMBL" id="RYN55878.1"/>
    </source>
</evidence>
<dbReference type="EMBL" id="PDXA01000008">
    <property type="protein sequence ID" value="RYN55878.1"/>
    <property type="molecule type" value="Genomic_DNA"/>
</dbReference>
<dbReference type="Proteomes" id="UP000292402">
    <property type="component" value="Unassembled WGS sequence"/>
</dbReference>
<dbReference type="SUPFAM" id="SSF52047">
    <property type="entry name" value="RNI-like"/>
    <property type="match status" value="1"/>
</dbReference>